<dbReference type="InterPro" id="IPR000845">
    <property type="entry name" value="Nucleoside_phosphorylase_d"/>
</dbReference>
<dbReference type="EC" id="3.2.2.9" evidence="2"/>
<evidence type="ECO:0000256" key="4">
    <source>
        <dbReference type="ARBA" id="ARBA00022801"/>
    </source>
</evidence>
<dbReference type="GO" id="GO:0019284">
    <property type="term" value="P:L-methionine salvage from S-adenosylmethionine"/>
    <property type="evidence" value="ECO:0007669"/>
    <property type="project" value="TreeGrafter"/>
</dbReference>
<evidence type="ECO:0000256" key="3">
    <source>
        <dbReference type="ARBA" id="ARBA00022605"/>
    </source>
</evidence>
<dbReference type="GO" id="GO:0019509">
    <property type="term" value="P:L-methionine salvage from methylthioadenosine"/>
    <property type="evidence" value="ECO:0007669"/>
    <property type="project" value="UniProtKB-UniPathway"/>
</dbReference>
<evidence type="ECO:0000256" key="1">
    <source>
        <dbReference type="ARBA" id="ARBA00004945"/>
    </source>
</evidence>
<dbReference type="PATRIC" id="fig|1391653.3.peg.3116"/>
<dbReference type="Proteomes" id="UP000055590">
    <property type="component" value="Chromosome"/>
</dbReference>
<dbReference type="OrthoDB" id="9792278at2"/>
<dbReference type="PANTHER" id="PTHR46832">
    <property type="entry name" value="5'-METHYLTHIOADENOSINE/S-ADENOSYLHOMOCYSTEINE NUCLEOSIDASE"/>
    <property type="match status" value="1"/>
</dbReference>
<dbReference type="GO" id="GO:0008782">
    <property type="term" value="F:adenosylhomocysteine nucleosidase activity"/>
    <property type="evidence" value="ECO:0007669"/>
    <property type="project" value="UniProtKB-EC"/>
</dbReference>
<dbReference type="STRING" id="1391653.AKJ08_2992"/>
<comment type="pathway">
    <text evidence="1">Amino-acid biosynthesis; L-methionine biosynthesis via salvage pathway; S-methyl-5-thio-alpha-D-ribose 1-phosphate from S-methyl-5'-thioadenosine (hydrolase route): step 1/2.</text>
</comment>
<feature type="domain" description="Nucleoside phosphorylase" evidence="6">
    <location>
        <begin position="2"/>
        <end position="247"/>
    </location>
</feature>
<gene>
    <name evidence="7" type="ORF">AKJ08_2992</name>
</gene>
<organism evidence="7 8">
    <name type="scientific">Vulgatibacter incomptus</name>
    <dbReference type="NCBI Taxonomy" id="1391653"/>
    <lineage>
        <taxon>Bacteria</taxon>
        <taxon>Pseudomonadati</taxon>
        <taxon>Myxococcota</taxon>
        <taxon>Myxococcia</taxon>
        <taxon>Myxococcales</taxon>
        <taxon>Cystobacterineae</taxon>
        <taxon>Vulgatibacteraceae</taxon>
        <taxon>Vulgatibacter</taxon>
    </lineage>
</organism>
<evidence type="ECO:0000256" key="5">
    <source>
        <dbReference type="ARBA" id="ARBA00023167"/>
    </source>
</evidence>
<dbReference type="InterPro" id="IPR035994">
    <property type="entry name" value="Nucleoside_phosphorylase_sf"/>
</dbReference>
<dbReference type="KEGG" id="vin:AKJ08_2992"/>
<dbReference type="InterPro" id="IPR010049">
    <property type="entry name" value="MTA_SAH_Nsdase"/>
</dbReference>
<keyword evidence="3" id="KW-0028">Amino-acid biosynthesis</keyword>
<dbReference type="GO" id="GO:0005829">
    <property type="term" value="C:cytosol"/>
    <property type="evidence" value="ECO:0007669"/>
    <property type="project" value="TreeGrafter"/>
</dbReference>
<dbReference type="Gene3D" id="3.40.50.1580">
    <property type="entry name" value="Nucleoside phosphorylase domain"/>
    <property type="match status" value="1"/>
</dbReference>
<evidence type="ECO:0000313" key="7">
    <source>
        <dbReference type="EMBL" id="AKU92605.1"/>
    </source>
</evidence>
<evidence type="ECO:0000259" key="6">
    <source>
        <dbReference type="Pfam" id="PF01048"/>
    </source>
</evidence>
<dbReference type="NCBIfam" id="TIGR01704">
    <property type="entry name" value="MTA_SAH-Nsdase"/>
    <property type="match status" value="1"/>
</dbReference>
<dbReference type="Pfam" id="PF01048">
    <property type="entry name" value="PNP_UDP_1"/>
    <property type="match status" value="1"/>
</dbReference>
<dbReference type="PANTHER" id="PTHR46832:SF1">
    <property type="entry name" value="5'-METHYLTHIOADENOSINE_S-ADENOSYLHOMOCYSTEINE NUCLEOSIDASE"/>
    <property type="match status" value="1"/>
</dbReference>
<reference evidence="7 8" key="1">
    <citation type="submission" date="2015-08" db="EMBL/GenBank/DDBJ databases">
        <authorList>
            <person name="Babu N.S."/>
            <person name="Beckwith C.J."/>
            <person name="Beseler K.G."/>
            <person name="Brison A."/>
            <person name="Carone J.V."/>
            <person name="Caskin T.P."/>
            <person name="Diamond M."/>
            <person name="Durham M.E."/>
            <person name="Foxe J.M."/>
            <person name="Go M."/>
            <person name="Henderson B.A."/>
            <person name="Jones I.B."/>
            <person name="McGettigan J.A."/>
            <person name="Micheletti S.J."/>
            <person name="Nasrallah M.E."/>
            <person name="Ortiz D."/>
            <person name="Piller C.R."/>
            <person name="Privatt S.R."/>
            <person name="Schneider S.L."/>
            <person name="Sharp S."/>
            <person name="Smith T.C."/>
            <person name="Stanton J.D."/>
            <person name="Ullery H.E."/>
            <person name="Wilson R.J."/>
            <person name="Serrano M.G."/>
            <person name="Buck G."/>
            <person name="Lee V."/>
            <person name="Wang Y."/>
            <person name="Carvalho R."/>
            <person name="Voegtly L."/>
            <person name="Shi R."/>
            <person name="Duckworth R."/>
            <person name="Johnson A."/>
            <person name="Loviza R."/>
            <person name="Walstead R."/>
            <person name="Shah Z."/>
            <person name="Kiflezghi M."/>
            <person name="Wade K."/>
            <person name="Ball S.L."/>
            <person name="Bradley K.W."/>
            <person name="Asai D.J."/>
            <person name="Bowman C.A."/>
            <person name="Russell D.A."/>
            <person name="Pope W.H."/>
            <person name="Jacobs-Sera D."/>
            <person name="Hendrix R.W."/>
            <person name="Hatfull G.F."/>
        </authorList>
    </citation>
    <scope>NUCLEOTIDE SEQUENCE [LARGE SCALE GENOMIC DNA]</scope>
    <source>
        <strain evidence="7 8">DSM 27710</strain>
    </source>
</reference>
<protein>
    <recommendedName>
        <fullName evidence="2">adenosylhomocysteine nucleosidase</fullName>
        <ecNumber evidence="2">3.2.2.9</ecNumber>
    </recommendedName>
</protein>
<evidence type="ECO:0000313" key="8">
    <source>
        <dbReference type="Proteomes" id="UP000055590"/>
    </source>
</evidence>
<dbReference type="CDD" id="cd09008">
    <property type="entry name" value="MTAN"/>
    <property type="match status" value="1"/>
</dbReference>
<accession>A0A0K1PGG0</accession>
<evidence type="ECO:0000256" key="2">
    <source>
        <dbReference type="ARBA" id="ARBA00011974"/>
    </source>
</evidence>
<dbReference type="GO" id="GO:0009164">
    <property type="term" value="P:nucleoside catabolic process"/>
    <property type="evidence" value="ECO:0007669"/>
    <property type="project" value="InterPro"/>
</dbReference>
<dbReference type="EMBL" id="CP012332">
    <property type="protein sequence ID" value="AKU92605.1"/>
    <property type="molecule type" value="Genomic_DNA"/>
</dbReference>
<name>A0A0K1PGG0_9BACT</name>
<keyword evidence="8" id="KW-1185">Reference proteome</keyword>
<dbReference type="NCBIfam" id="NF004079">
    <property type="entry name" value="PRK05584.1"/>
    <property type="match status" value="1"/>
</dbReference>
<keyword evidence="4" id="KW-0378">Hydrolase</keyword>
<dbReference type="UniPathway" id="UPA00904">
    <property type="reaction ID" value="UER00871"/>
</dbReference>
<proteinExistence type="predicted"/>
<dbReference type="SUPFAM" id="SSF53167">
    <property type="entry name" value="Purine and uridine phosphorylases"/>
    <property type="match status" value="1"/>
</dbReference>
<sequence length="249" mass="26671">MKIGIMGAMTEEIAGLVDAMGSRREQVEVGRRTYHVGELYGREVVIVFSRWGKVAAATTATELLARHGVERMIFTGVAGAVSPALRVGDVVVGSTLYQHDMNGSPLFPRHEIPLLGVSGFETEASARREAALAVERFLARRREWIPDEVASEFGIAAPKVVEGAIASGDKFFADGAELGELRGRLPDVACVEMEGAAVAQVCHEYGVPLTVIRTISDAADEGAPVDFARFVREIASRYSLGVVRSLLGG</sequence>
<dbReference type="GO" id="GO:0008930">
    <property type="term" value="F:methylthioadenosine nucleosidase activity"/>
    <property type="evidence" value="ECO:0007669"/>
    <property type="project" value="InterPro"/>
</dbReference>
<dbReference type="RefSeq" id="WP_050726752.1">
    <property type="nucleotide sequence ID" value="NZ_CP012332.1"/>
</dbReference>
<dbReference type="AlphaFoldDB" id="A0A0K1PGG0"/>
<keyword evidence="5" id="KW-0486">Methionine biosynthesis</keyword>